<keyword evidence="1" id="KW-0732">Signal</keyword>
<dbReference type="EMBL" id="QZJZ01000022">
    <property type="protein sequence ID" value="RJP60807.1"/>
    <property type="molecule type" value="Genomic_DNA"/>
</dbReference>
<sequence>MKKCICTTVLSLVLFGAASPGFSAIHLGFGSTENTHGKITQMANQVILDFGFLELKDLMPSDNLYAAKVEISSAIIDTSSKVSSMFGAYYSINELFSSQAFALFADIDGDSSYERILYGDLQLDGLIVIDDAGSVDAELGVDITNLALDNVTMMNTEWGGVPSLLTDIVDLSFLDLVINILSAGGTDLEDAIDNKKLVPDLEVNGTVAVPEPGVYSMMLLGIGIVIRYLKK</sequence>
<feature type="signal peptide" evidence="1">
    <location>
        <begin position="1"/>
        <end position="23"/>
    </location>
</feature>
<name>A0A3A4RDL8_9BACT</name>
<dbReference type="AlphaFoldDB" id="A0A3A4RDL8"/>
<evidence type="ECO:0000256" key="1">
    <source>
        <dbReference type="SAM" id="SignalP"/>
    </source>
</evidence>
<accession>A0A3A4RDL8</accession>
<feature type="chain" id="PRO_5017480785" description="PEP-CTERM sorting domain-containing protein" evidence="1">
    <location>
        <begin position="24"/>
        <end position="231"/>
    </location>
</feature>
<protein>
    <recommendedName>
        <fullName evidence="4">PEP-CTERM sorting domain-containing protein</fullName>
    </recommendedName>
</protein>
<organism evidence="2 3">
    <name type="scientific">Candidatus Auribacter fodinae</name>
    <dbReference type="NCBI Taxonomy" id="2093366"/>
    <lineage>
        <taxon>Bacteria</taxon>
        <taxon>Pseudomonadati</taxon>
        <taxon>Candidatus Auribacterota</taxon>
        <taxon>Candidatus Auribacteria</taxon>
        <taxon>Candidatus Auribacterales</taxon>
        <taxon>Candidatus Auribacteraceae</taxon>
        <taxon>Candidatus Auribacter</taxon>
    </lineage>
</organism>
<evidence type="ECO:0000313" key="2">
    <source>
        <dbReference type="EMBL" id="RJP60807.1"/>
    </source>
</evidence>
<dbReference type="Proteomes" id="UP000266426">
    <property type="component" value="Unassembled WGS sequence"/>
</dbReference>
<reference evidence="2 3" key="1">
    <citation type="journal article" date="2017" name="ISME J.">
        <title>Energy and carbon metabolisms in a deep terrestrial subsurface fluid microbial community.</title>
        <authorList>
            <person name="Momper L."/>
            <person name="Jungbluth S.P."/>
            <person name="Lee M.D."/>
            <person name="Amend J.P."/>
        </authorList>
    </citation>
    <scope>NUCLEOTIDE SEQUENCE [LARGE SCALE GENOMIC DNA]</scope>
    <source>
        <strain evidence="2">SURF_26</strain>
    </source>
</reference>
<gene>
    <name evidence="2" type="ORF">C4541_03470</name>
</gene>
<comment type="caution">
    <text evidence="2">The sequence shown here is derived from an EMBL/GenBank/DDBJ whole genome shotgun (WGS) entry which is preliminary data.</text>
</comment>
<evidence type="ECO:0008006" key="4">
    <source>
        <dbReference type="Google" id="ProtNLM"/>
    </source>
</evidence>
<evidence type="ECO:0000313" key="3">
    <source>
        <dbReference type="Proteomes" id="UP000266426"/>
    </source>
</evidence>
<proteinExistence type="predicted"/>